<comment type="caution">
    <text evidence="2">The sequence shown here is derived from an EMBL/GenBank/DDBJ whole genome shotgun (WGS) entry which is preliminary data.</text>
</comment>
<accession>A0A8K0GPL2</accession>
<feature type="region of interest" description="Disordered" evidence="1">
    <location>
        <begin position="125"/>
        <end position="148"/>
    </location>
</feature>
<feature type="region of interest" description="Disordered" evidence="1">
    <location>
        <begin position="52"/>
        <end position="88"/>
    </location>
</feature>
<feature type="compositionally biased region" description="Basic and acidic residues" evidence="1">
    <location>
        <begin position="65"/>
        <end position="88"/>
    </location>
</feature>
<organism evidence="2 3">
    <name type="scientific">Rhamnella rubrinervis</name>
    <dbReference type="NCBI Taxonomy" id="2594499"/>
    <lineage>
        <taxon>Eukaryota</taxon>
        <taxon>Viridiplantae</taxon>
        <taxon>Streptophyta</taxon>
        <taxon>Embryophyta</taxon>
        <taxon>Tracheophyta</taxon>
        <taxon>Spermatophyta</taxon>
        <taxon>Magnoliopsida</taxon>
        <taxon>eudicotyledons</taxon>
        <taxon>Gunneridae</taxon>
        <taxon>Pentapetalae</taxon>
        <taxon>rosids</taxon>
        <taxon>fabids</taxon>
        <taxon>Rosales</taxon>
        <taxon>Rhamnaceae</taxon>
        <taxon>rhamnoid group</taxon>
        <taxon>Rhamneae</taxon>
        <taxon>Rhamnella</taxon>
    </lineage>
</organism>
<dbReference type="Proteomes" id="UP000796880">
    <property type="component" value="Unassembled WGS sequence"/>
</dbReference>
<feature type="compositionally biased region" description="Low complexity" evidence="1">
    <location>
        <begin position="127"/>
        <end position="148"/>
    </location>
</feature>
<reference evidence="2" key="1">
    <citation type="submission" date="2020-03" db="EMBL/GenBank/DDBJ databases">
        <title>A high-quality chromosome-level genome assembly of a woody plant with both climbing and erect habits, Rhamnella rubrinervis.</title>
        <authorList>
            <person name="Lu Z."/>
            <person name="Yang Y."/>
            <person name="Zhu X."/>
            <person name="Sun Y."/>
        </authorList>
    </citation>
    <scope>NUCLEOTIDE SEQUENCE</scope>
    <source>
        <strain evidence="2">BYM</strain>
        <tissue evidence="2">Leaf</tissue>
    </source>
</reference>
<gene>
    <name evidence="2" type="ORF">FNV43_RR27351</name>
</gene>
<name>A0A8K0GPL2_9ROSA</name>
<dbReference type="AlphaFoldDB" id="A0A8K0GPL2"/>
<keyword evidence="3" id="KW-1185">Reference proteome</keyword>
<protein>
    <submittedName>
        <fullName evidence="2">Uncharacterized protein</fullName>
    </submittedName>
</protein>
<evidence type="ECO:0000313" key="3">
    <source>
        <dbReference type="Proteomes" id="UP000796880"/>
    </source>
</evidence>
<evidence type="ECO:0000256" key="1">
    <source>
        <dbReference type="SAM" id="MobiDB-lite"/>
    </source>
</evidence>
<proteinExistence type="predicted"/>
<sequence length="148" mass="16830">MMMVKITAEKFRSLRSVDGRLVRRYGPLPVISKVGKTSTKWRPKWMKVHPVFRRNEAIPPDEEDPTRNHPSEQIDLKTREAPEEKQEHRRLAYYSRGASKHRTAYLQVPKARAVTEGIAKGLGAVESSSCSSSRASRLLATSSTRKGW</sequence>
<dbReference type="EMBL" id="VOIH02000012">
    <property type="protein sequence ID" value="KAF3432611.1"/>
    <property type="molecule type" value="Genomic_DNA"/>
</dbReference>
<evidence type="ECO:0000313" key="2">
    <source>
        <dbReference type="EMBL" id="KAF3432611.1"/>
    </source>
</evidence>